<evidence type="ECO:0000313" key="1">
    <source>
        <dbReference type="EMBL" id="KAH7921336.1"/>
    </source>
</evidence>
<name>A0ACB8B6B7_9AGAM</name>
<organism evidence="1 2">
    <name type="scientific">Leucogyrophana mollusca</name>
    <dbReference type="NCBI Taxonomy" id="85980"/>
    <lineage>
        <taxon>Eukaryota</taxon>
        <taxon>Fungi</taxon>
        <taxon>Dikarya</taxon>
        <taxon>Basidiomycota</taxon>
        <taxon>Agaricomycotina</taxon>
        <taxon>Agaricomycetes</taxon>
        <taxon>Agaricomycetidae</taxon>
        <taxon>Boletales</taxon>
        <taxon>Boletales incertae sedis</taxon>
        <taxon>Leucogyrophana</taxon>
    </lineage>
</organism>
<dbReference type="EMBL" id="MU266531">
    <property type="protein sequence ID" value="KAH7921336.1"/>
    <property type="molecule type" value="Genomic_DNA"/>
</dbReference>
<protein>
    <submittedName>
        <fullName evidence="1">Uncharacterized protein</fullName>
    </submittedName>
</protein>
<proteinExistence type="predicted"/>
<keyword evidence="2" id="KW-1185">Reference proteome</keyword>
<gene>
    <name evidence="1" type="ORF">BV22DRAFT_737514</name>
</gene>
<accession>A0ACB8B6B7</accession>
<evidence type="ECO:0000313" key="2">
    <source>
        <dbReference type="Proteomes" id="UP000790709"/>
    </source>
</evidence>
<dbReference type="Proteomes" id="UP000790709">
    <property type="component" value="Unassembled WGS sequence"/>
</dbReference>
<sequence length="178" mass="19816">MDRHTLSQACASAGVSRRGRRTSGSGLHQGKQDRWGDGTKNTIPRRLRKNEKNTRSQDSPRTCVLGRGVALATGCFRRRCKQRVRRGRPWLSLGQHLLNVSARAVISFQNSLRSAYYVLDDRSVCPSRALSGRVGPAFCVQMLRQPPQRARRGFRSVCYVHECSGVWVSGATTSSGRT</sequence>
<reference evidence="1" key="1">
    <citation type="journal article" date="2021" name="New Phytol.">
        <title>Evolutionary innovations through gain and loss of genes in the ectomycorrhizal Boletales.</title>
        <authorList>
            <person name="Wu G."/>
            <person name="Miyauchi S."/>
            <person name="Morin E."/>
            <person name="Kuo A."/>
            <person name="Drula E."/>
            <person name="Varga T."/>
            <person name="Kohler A."/>
            <person name="Feng B."/>
            <person name="Cao Y."/>
            <person name="Lipzen A."/>
            <person name="Daum C."/>
            <person name="Hundley H."/>
            <person name="Pangilinan J."/>
            <person name="Johnson J."/>
            <person name="Barry K."/>
            <person name="LaButti K."/>
            <person name="Ng V."/>
            <person name="Ahrendt S."/>
            <person name="Min B."/>
            <person name="Choi I.G."/>
            <person name="Park H."/>
            <person name="Plett J.M."/>
            <person name="Magnuson J."/>
            <person name="Spatafora J.W."/>
            <person name="Nagy L.G."/>
            <person name="Henrissat B."/>
            <person name="Grigoriev I.V."/>
            <person name="Yang Z.L."/>
            <person name="Xu J."/>
            <person name="Martin F.M."/>
        </authorList>
    </citation>
    <scope>NUCLEOTIDE SEQUENCE</scope>
    <source>
        <strain evidence="1">KUC20120723A-06</strain>
    </source>
</reference>
<comment type="caution">
    <text evidence="1">The sequence shown here is derived from an EMBL/GenBank/DDBJ whole genome shotgun (WGS) entry which is preliminary data.</text>
</comment>